<evidence type="ECO:0000256" key="3">
    <source>
        <dbReference type="SAM" id="MobiDB-lite"/>
    </source>
</evidence>
<feature type="compositionally biased region" description="Basic and acidic residues" evidence="3">
    <location>
        <begin position="407"/>
        <end position="418"/>
    </location>
</feature>
<evidence type="ECO:0000259" key="4">
    <source>
        <dbReference type="PROSITE" id="PS51138"/>
    </source>
</evidence>
<dbReference type="SUPFAM" id="SSF158639">
    <property type="entry name" value="ENT-like"/>
    <property type="match status" value="1"/>
</dbReference>
<dbReference type="PANTHER" id="PTHR33432">
    <property type="entry name" value="PROTEIN EMSY-LIKE 4"/>
    <property type="match status" value="1"/>
</dbReference>
<dbReference type="GO" id="GO:0050832">
    <property type="term" value="P:defense response to fungus"/>
    <property type="evidence" value="ECO:0007669"/>
    <property type="project" value="InterPro"/>
</dbReference>
<dbReference type="PROSITE" id="PS51138">
    <property type="entry name" value="ENT"/>
    <property type="match status" value="1"/>
</dbReference>
<keyword evidence="6" id="KW-1185">Reference proteome</keyword>
<evidence type="ECO:0000313" key="5">
    <source>
        <dbReference type="EMBL" id="WOL13965.1"/>
    </source>
</evidence>
<dbReference type="InterPro" id="IPR005491">
    <property type="entry name" value="ENT_dom"/>
</dbReference>
<keyword evidence="2" id="KW-0539">Nucleus</keyword>
<feature type="region of interest" description="Disordered" evidence="3">
    <location>
        <begin position="437"/>
        <end position="467"/>
    </location>
</feature>
<dbReference type="Pfam" id="PF03735">
    <property type="entry name" value="ENT"/>
    <property type="match status" value="1"/>
</dbReference>
<feature type="region of interest" description="Disordered" evidence="3">
    <location>
        <begin position="401"/>
        <end position="425"/>
    </location>
</feature>
<dbReference type="SMART" id="SM01191">
    <property type="entry name" value="ENT"/>
    <property type="match status" value="1"/>
</dbReference>
<dbReference type="Proteomes" id="UP001327560">
    <property type="component" value="Chromosome 7"/>
</dbReference>
<dbReference type="GO" id="GO:0005634">
    <property type="term" value="C:nucleus"/>
    <property type="evidence" value="ECO:0007669"/>
    <property type="project" value="UniProtKB-SubCell"/>
</dbReference>
<dbReference type="InterPro" id="IPR036142">
    <property type="entry name" value="ENT_dom-like_sf"/>
</dbReference>
<reference evidence="5 6" key="1">
    <citation type="submission" date="2023-10" db="EMBL/GenBank/DDBJ databases">
        <title>Chromosome-scale genome assembly provides insights into flower coloration mechanisms of Canna indica.</title>
        <authorList>
            <person name="Li C."/>
        </authorList>
    </citation>
    <scope>NUCLEOTIDE SEQUENCE [LARGE SCALE GENOMIC DNA]</scope>
    <source>
        <tissue evidence="5">Flower</tissue>
    </source>
</reference>
<dbReference type="EMBL" id="CP136896">
    <property type="protein sequence ID" value="WOL13965.1"/>
    <property type="molecule type" value="Genomic_DNA"/>
</dbReference>
<dbReference type="InterPro" id="IPR033485">
    <property type="entry name" value="EMSY-LIKE_plant"/>
</dbReference>
<name>A0AAQ3QMX8_9LILI</name>
<dbReference type="FunFam" id="1.10.1240.40:FF:000005">
    <property type="entry name" value="ENT domain containing protein, expressed"/>
    <property type="match status" value="1"/>
</dbReference>
<feature type="domain" description="ENT" evidence="4">
    <location>
        <begin position="49"/>
        <end position="136"/>
    </location>
</feature>
<dbReference type="AlphaFoldDB" id="A0AAQ3QMX8"/>
<organism evidence="5 6">
    <name type="scientific">Canna indica</name>
    <name type="common">Indian-shot</name>
    <dbReference type="NCBI Taxonomy" id="4628"/>
    <lineage>
        <taxon>Eukaryota</taxon>
        <taxon>Viridiplantae</taxon>
        <taxon>Streptophyta</taxon>
        <taxon>Embryophyta</taxon>
        <taxon>Tracheophyta</taxon>
        <taxon>Spermatophyta</taxon>
        <taxon>Magnoliopsida</taxon>
        <taxon>Liliopsida</taxon>
        <taxon>Zingiberales</taxon>
        <taxon>Cannaceae</taxon>
        <taxon>Canna</taxon>
    </lineage>
</organism>
<sequence>MDYGPTDSSGTDDDLPPFLRSRGTVGRPVAGSGKPTVGSLPYNRAQNDMESLIHEIEQEAYCAVLRAFKAQADAITWEKEGLITELRKELRVTNEEHRELLRRVNTDDNIRRIREWRQAGGMQSTLINNAQTTRDLIPSPTVSASQKRQKTSNSVASLSVCGSLPVLHSQPGAAAMHPSTSTVKQGTIAGVRGKKTKPNHLPGSRGRDRVNNAAAEPGEVAANASLIGQKVMTRWPDDNNFYEAVITDYKPHEGLHALVYDMDTENETWEWVNLSEIAPEDIQWVDAEPGMPRPGGRHGPGPGSKKFSGHNGVISAGGRGRGPSKNQPSKDYKASQKWSGKKGTQDIAMLDTKNVIKDVERILDTSPPDPVQIEKAKKMLKEQEQSLIDAIARIDDIIDSDSEGEDQFSHRQQAKERGVAWTEQQYSRKQQGYHYHGLVEGHEGSDDDQMAVDRTATSYQRDDYYGL</sequence>
<evidence type="ECO:0000256" key="1">
    <source>
        <dbReference type="ARBA" id="ARBA00004123"/>
    </source>
</evidence>
<evidence type="ECO:0000256" key="2">
    <source>
        <dbReference type="ARBA" id="ARBA00023242"/>
    </source>
</evidence>
<evidence type="ECO:0000313" key="6">
    <source>
        <dbReference type="Proteomes" id="UP001327560"/>
    </source>
</evidence>
<gene>
    <name evidence="5" type="ORF">Cni_G22745</name>
</gene>
<feature type="region of interest" description="Disordered" evidence="3">
    <location>
        <begin position="1"/>
        <end position="42"/>
    </location>
</feature>
<proteinExistence type="predicted"/>
<dbReference type="CDD" id="cd20404">
    <property type="entry name" value="Tudor_Agenet_AtEML-like"/>
    <property type="match status" value="1"/>
</dbReference>
<dbReference type="Gene3D" id="1.10.1240.40">
    <property type="entry name" value="ENT domain"/>
    <property type="match status" value="1"/>
</dbReference>
<dbReference type="Gene3D" id="2.30.30.140">
    <property type="match status" value="1"/>
</dbReference>
<dbReference type="PANTHER" id="PTHR33432:SF27">
    <property type="entry name" value="PROTEIN EMSY-LIKE 3"/>
    <property type="match status" value="1"/>
</dbReference>
<comment type="subcellular location">
    <subcellularLocation>
        <location evidence="1">Nucleus</location>
    </subcellularLocation>
</comment>
<feature type="region of interest" description="Disordered" evidence="3">
    <location>
        <begin position="286"/>
        <end position="344"/>
    </location>
</feature>
<dbReference type="SUPFAM" id="SSF63748">
    <property type="entry name" value="Tudor/PWWP/MBT"/>
    <property type="match status" value="1"/>
</dbReference>
<accession>A0AAQ3QMX8</accession>
<protein>
    <recommendedName>
        <fullName evidence="4">ENT domain-containing protein</fullName>
    </recommendedName>
</protein>